<dbReference type="GO" id="GO:0004623">
    <property type="term" value="F:phospholipase A2 activity"/>
    <property type="evidence" value="ECO:0007669"/>
    <property type="project" value="InterPro"/>
</dbReference>
<evidence type="ECO:0000313" key="1">
    <source>
        <dbReference type="EMBL" id="EYC23348.1"/>
    </source>
</evidence>
<dbReference type="GO" id="GO:0050482">
    <property type="term" value="P:arachidonate secretion"/>
    <property type="evidence" value="ECO:0007669"/>
    <property type="project" value="InterPro"/>
</dbReference>
<dbReference type="EMBL" id="JARK01001351">
    <property type="protein sequence ID" value="EYC23348.1"/>
    <property type="molecule type" value="Genomic_DNA"/>
</dbReference>
<dbReference type="InterPro" id="IPR053322">
    <property type="entry name" value="PLA2-like"/>
</dbReference>
<gene>
    <name evidence="1" type="primary">Acey_s0015.g2604</name>
    <name evidence="1" type="ORF">Y032_0015g2604</name>
</gene>
<protein>
    <recommendedName>
        <fullName evidence="3">Phospholipase A2</fullName>
    </recommendedName>
</protein>
<dbReference type="GO" id="GO:0006644">
    <property type="term" value="P:phospholipid metabolic process"/>
    <property type="evidence" value="ECO:0007669"/>
    <property type="project" value="InterPro"/>
</dbReference>
<dbReference type="Proteomes" id="UP000024635">
    <property type="component" value="Unassembled WGS sequence"/>
</dbReference>
<proteinExistence type="predicted"/>
<name>A0A016V9D3_9BILA</name>
<accession>A0A016V9D3</accession>
<organism evidence="1 2">
    <name type="scientific">Ancylostoma ceylanicum</name>
    <dbReference type="NCBI Taxonomy" id="53326"/>
    <lineage>
        <taxon>Eukaryota</taxon>
        <taxon>Metazoa</taxon>
        <taxon>Ecdysozoa</taxon>
        <taxon>Nematoda</taxon>
        <taxon>Chromadorea</taxon>
        <taxon>Rhabditida</taxon>
        <taxon>Rhabditina</taxon>
        <taxon>Rhabditomorpha</taxon>
        <taxon>Strongyloidea</taxon>
        <taxon>Ancylostomatidae</taxon>
        <taxon>Ancylostomatinae</taxon>
        <taxon>Ancylostoma</taxon>
    </lineage>
</organism>
<dbReference type="PANTHER" id="PTHR34228:SF6">
    <property type="entry name" value="PHOSPHOLIPASE A2"/>
    <property type="match status" value="1"/>
</dbReference>
<sequence length="166" mass="18425">MSYESMNADKKCWKHAAPVNHCCAVHDDCYGVQMGRDLCDDNFCSCLKNATEPDGCGVTDMKCFLVQLFGQKAYDDSASFVGSLEFPMIFPTINGTNREFQTIYEQCPQVKLTIKSCCLIANLCLEKGNLSECSVELDGCVQQAASMQNTEKCHLAAERIHKLLGR</sequence>
<comment type="caution">
    <text evidence="1">The sequence shown here is derived from an EMBL/GenBank/DDBJ whole genome shotgun (WGS) entry which is preliminary data.</text>
</comment>
<dbReference type="PANTHER" id="PTHR34228">
    <property type="entry name" value="PROTEIN CBG09474-RELATED"/>
    <property type="match status" value="1"/>
</dbReference>
<reference evidence="2" key="1">
    <citation type="journal article" date="2015" name="Nat. Genet.">
        <title>The genome and transcriptome of the zoonotic hookworm Ancylostoma ceylanicum identify infection-specific gene families.</title>
        <authorList>
            <person name="Schwarz E.M."/>
            <person name="Hu Y."/>
            <person name="Antoshechkin I."/>
            <person name="Miller M.M."/>
            <person name="Sternberg P.W."/>
            <person name="Aroian R.V."/>
        </authorList>
    </citation>
    <scope>NUCLEOTIDE SEQUENCE</scope>
    <source>
        <strain evidence="2">HY135</strain>
    </source>
</reference>
<keyword evidence="2" id="KW-1185">Reference proteome</keyword>
<dbReference type="AlphaFoldDB" id="A0A016V9D3"/>
<dbReference type="OrthoDB" id="5869656at2759"/>
<evidence type="ECO:0008006" key="3">
    <source>
        <dbReference type="Google" id="ProtNLM"/>
    </source>
</evidence>
<evidence type="ECO:0000313" key="2">
    <source>
        <dbReference type="Proteomes" id="UP000024635"/>
    </source>
</evidence>
<dbReference type="InterPro" id="IPR036444">
    <property type="entry name" value="PLipase_A2_dom_sf"/>
</dbReference>
<dbReference type="SUPFAM" id="SSF48619">
    <property type="entry name" value="Phospholipase A2, PLA2"/>
    <property type="match status" value="1"/>
</dbReference>